<dbReference type="PIRSF" id="PIRSF015601">
    <property type="entry name" value="MTase_slr0722"/>
    <property type="match status" value="1"/>
</dbReference>
<evidence type="ECO:0000256" key="10">
    <source>
        <dbReference type="ARBA" id="ARBA00047944"/>
    </source>
</evidence>
<dbReference type="InterPro" id="IPR029026">
    <property type="entry name" value="tRNA_m1G_MTases_N"/>
</dbReference>
<dbReference type="EC" id="2.1.1.193" evidence="3"/>
<evidence type="ECO:0000256" key="4">
    <source>
        <dbReference type="ARBA" id="ARBA00022490"/>
    </source>
</evidence>
<dbReference type="AlphaFoldDB" id="A0A381V9P6"/>
<comment type="subcellular location">
    <subcellularLocation>
        <location evidence="1">Cytoplasm</location>
    </subcellularLocation>
</comment>
<dbReference type="Pfam" id="PF04452">
    <property type="entry name" value="Methyltrans_RNA"/>
    <property type="match status" value="1"/>
</dbReference>
<comment type="function">
    <text evidence="9">Specifically methylates the N3 position of the uracil ring of uridine 1498 (m3U1498) in 16S rRNA. Acts on the fully assembled 30S ribosomal subunit.</text>
</comment>
<protein>
    <recommendedName>
        <fullName evidence="3">16S rRNA (uracil(1498)-N(3))-methyltransferase</fullName>
        <ecNumber evidence="3">2.1.1.193</ecNumber>
    </recommendedName>
</protein>
<evidence type="ECO:0000256" key="6">
    <source>
        <dbReference type="ARBA" id="ARBA00022603"/>
    </source>
</evidence>
<evidence type="ECO:0000256" key="1">
    <source>
        <dbReference type="ARBA" id="ARBA00004496"/>
    </source>
</evidence>
<sequence length="207" mass="23377">MRKKTGDEIIVVDGNGGLYEALFENENARNCNLKIINSKKNIGRPNHNIHIGISPPKSHDRLEWFIEKSVEIGIQEISFILTENSERKNIKLNRILKRAISSMKQSLKTYLPKINDMVSAKDFIVNCSNNEKFIAYLSEDENQHLLKSASAQNDYCILIGPEGDFSSSEIKRSEKFGFLPVSLGENRLRTETAGVAACHILNLVNEK</sequence>
<comment type="catalytic activity">
    <reaction evidence="10">
        <text>uridine(1498) in 16S rRNA + S-adenosyl-L-methionine = N(3)-methyluridine(1498) in 16S rRNA + S-adenosyl-L-homocysteine + H(+)</text>
        <dbReference type="Rhea" id="RHEA:42920"/>
        <dbReference type="Rhea" id="RHEA-COMP:10283"/>
        <dbReference type="Rhea" id="RHEA-COMP:10284"/>
        <dbReference type="ChEBI" id="CHEBI:15378"/>
        <dbReference type="ChEBI" id="CHEBI:57856"/>
        <dbReference type="ChEBI" id="CHEBI:59789"/>
        <dbReference type="ChEBI" id="CHEBI:65315"/>
        <dbReference type="ChEBI" id="CHEBI:74502"/>
        <dbReference type="EC" id="2.1.1.193"/>
    </reaction>
</comment>
<evidence type="ECO:0000256" key="7">
    <source>
        <dbReference type="ARBA" id="ARBA00022679"/>
    </source>
</evidence>
<reference evidence="13" key="1">
    <citation type="submission" date="2018-05" db="EMBL/GenBank/DDBJ databases">
        <authorList>
            <person name="Lanie J.A."/>
            <person name="Ng W.-L."/>
            <person name="Kazmierczak K.M."/>
            <person name="Andrzejewski T.M."/>
            <person name="Davidsen T.M."/>
            <person name="Wayne K.J."/>
            <person name="Tettelin H."/>
            <person name="Glass J.I."/>
            <person name="Rusch D."/>
            <person name="Podicherti R."/>
            <person name="Tsui H.-C.T."/>
            <person name="Winkler M.E."/>
        </authorList>
    </citation>
    <scope>NUCLEOTIDE SEQUENCE</scope>
</reference>
<evidence type="ECO:0000256" key="5">
    <source>
        <dbReference type="ARBA" id="ARBA00022552"/>
    </source>
</evidence>
<dbReference type="PANTHER" id="PTHR30027:SF3">
    <property type="entry name" value="16S RRNA (URACIL(1498)-N(3))-METHYLTRANSFERASE"/>
    <property type="match status" value="1"/>
</dbReference>
<dbReference type="Pfam" id="PF20260">
    <property type="entry name" value="PUA_4"/>
    <property type="match status" value="1"/>
</dbReference>
<dbReference type="GO" id="GO:0005737">
    <property type="term" value="C:cytoplasm"/>
    <property type="evidence" value="ECO:0007669"/>
    <property type="project" value="UniProtKB-SubCell"/>
</dbReference>
<keyword evidence="8" id="KW-0949">S-adenosyl-L-methionine</keyword>
<dbReference type="GO" id="GO:0070042">
    <property type="term" value="F:rRNA (uridine-N3-)-methyltransferase activity"/>
    <property type="evidence" value="ECO:0007669"/>
    <property type="project" value="TreeGrafter"/>
</dbReference>
<proteinExistence type="inferred from homology"/>
<dbReference type="GO" id="GO:0070475">
    <property type="term" value="P:rRNA base methylation"/>
    <property type="evidence" value="ECO:0007669"/>
    <property type="project" value="TreeGrafter"/>
</dbReference>
<dbReference type="InterPro" id="IPR006700">
    <property type="entry name" value="RsmE"/>
</dbReference>
<evidence type="ECO:0000259" key="12">
    <source>
        <dbReference type="Pfam" id="PF20260"/>
    </source>
</evidence>
<evidence type="ECO:0000313" key="13">
    <source>
        <dbReference type="EMBL" id="SVA37102.1"/>
    </source>
</evidence>
<dbReference type="InterPro" id="IPR046886">
    <property type="entry name" value="RsmE_MTase_dom"/>
</dbReference>
<feature type="domain" description="Ribosomal RNA small subunit methyltransferase E PUA-like" evidence="12">
    <location>
        <begin position="1"/>
        <end position="36"/>
    </location>
</feature>
<dbReference type="EMBL" id="UINC01008235">
    <property type="protein sequence ID" value="SVA37102.1"/>
    <property type="molecule type" value="Genomic_DNA"/>
</dbReference>
<evidence type="ECO:0000259" key="11">
    <source>
        <dbReference type="Pfam" id="PF04452"/>
    </source>
</evidence>
<dbReference type="NCBIfam" id="TIGR00046">
    <property type="entry name" value="RsmE family RNA methyltransferase"/>
    <property type="match status" value="1"/>
</dbReference>
<evidence type="ECO:0000256" key="3">
    <source>
        <dbReference type="ARBA" id="ARBA00012328"/>
    </source>
</evidence>
<dbReference type="Gene3D" id="3.40.1280.10">
    <property type="match status" value="1"/>
</dbReference>
<dbReference type="SUPFAM" id="SSF75217">
    <property type="entry name" value="alpha/beta knot"/>
    <property type="match status" value="1"/>
</dbReference>
<keyword evidence="6" id="KW-0489">Methyltransferase</keyword>
<evidence type="ECO:0000256" key="2">
    <source>
        <dbReference type="ARBA" id="ARBA00005528"/>
    </source>
</evidence>
<dbReference type="InterPro" id="IPR046887">
    <property type="entry name" value="RsmE_PUA-like"/>
</dbReference>
<keyword evidence="4" id="KW-0963">Cytoplasm</keyword>
<gene>
    <name evidence="13" type="ORF">METZ01_LOCUS89956</name>
</gene>
<keyword evidence="7" id="KW-0808">Transferase</keyword>
<evidence type="ECO:0000256" key="9">
    <source>
        <dbReference type="ARBA" id="ARBA00025699"/>
    </source>
</evidence>
<organism evidence="13">
    <name type="scientific">marine metagenome</name>
    <dbReference type="NCBI Taxonomy" id="408172"/>
    <lineage>
        <taxon>unclassified sequences</taxon>
        <taxon>metagenomes</taxon>
        <taxon>ecological metagenomes</taxon>
    </lineage>
</organism>
<accession>A0A381V9P6</accession>
<feature type="domain" description="Ribosomal RNA small subunit methyltransferase E methyltransferase" evidence="11">
    <location>
        <begin position="47"/>
        <end position="201"/>
    </location>
</feature>
<name>A0A381V9P6_9ZZZZ</name>
<comment type="similarity">
    <text evidence="2">Belongs to the RNA methyltransferase RsmE family.</text>
</comment>
<dbReference type="InterPro" id="IPR029028">
    <property type="entry name" value="Alpha/beta_knot_MTases"/>
</dbReference>
<dbReference type="CDD" id="cd18084">
    <property type="entry name" value="RsmE-like"/>
    <property type="match status" value="1"/>
</dbReference>
<evidence type="ECO:0000256" key="8">
    <source>
        <dbReference type="ARBA" id="ARBA00022691"/>
    </source>
</evidence>
<dbReference type="Gene3D" id="2.40.240.20">
    <property type="entry name" value="Hypothetical PUA domain-like, domain 1"/>
    <property type="match status" value="1"/>
</dbReference>
<dbReference type="PANTHER" id="PTHR30027">
    <property type="entry name" value="RIBOSOMAL RNA SMALL SUBUNIT METHYLTRANSFERASE E"/>
    <property type="match status" value="1"/>
</dbReference>
<keyword evidence="5" id="KW-0698">rRNA processing</keyword>